<feature type="transmembrane region" description="Helical" evidence="1">
    <location>
        <begin position="58"/>
        <end position="81"/>
    </location>
</feature>
<feature type="transmembrane region" description="Helical" evidence="1">
    <location>
        <begin position="7"/>
        <end position="26"/>
    </location>
</feature>
<keyword evidence="1" id="KW-1133">Transmembrane helix</keyword>
<evidence type="ECO:0000313" key="3">
    <source>
        <dbReference type="Proteomes" id="UP000196102"/>
    </source>
</evidence>
<keyword evidence="1" id="KW-0472">Membrane</keyword>
<name>A0A1Z8BB91_9FLAO</name>
<feature type="transmembrane region" description="Helical" evidence="1">
    <location>
        <begin position="111"/>
        <end position="129"/>
    </location>
</feature>
<comment type="caution">
    <text evidence="2">The sequence shown here is derived from an EMBL/GenBank/DDBJ whole genome shotgun (WGS) entry which is preliminary data.</text>
</comment>
<proteinExistence type="predicted"/>
<gene>
    <name evidence="2" type="ORF">A9Q93_02115</name>
</gene>
<dbReference type="Proteomes" id="UP000196102">
    <property type="component" value="Unassembled WGS sequence"/>
</dbReference>
<dbReference type="AlphaFoldDB" id="A0A1Z8BB91"/>
<dbReference type="RefSeq" id="WP_303685734.1">
    <property type="nucleotide sequence ID" value="NZ_CAJXYO010000012.1"/>
</dbReference>
<accession>A0A1Z8BB91</accession>
<organism evidence="2 3">
    <name type="scientific">Nonlabens dokdonensis</name>
    <dbReference type="NCBI Taxonomy" id="328515"/>
    <lineage>
        <taxon>Bacteria</taxon>
        <taxon>Pseudomonadati</taxon>
        <taxon>Bacteroidota</taxon>
        <taxon>Flavobacteriia</taxon>
        <taxon>Flavobacteriales</taxon>
        <taxon>Flavobacteriaceae</taxon>
        <taxon>Nonlabens</taxon>
    </lineage>
</organism>
<evidence type="ECO:0000256" key="1">
    <source>
        <dbReference type="SAM" id="Phobius"/>
    </source>
</evidence>
<keyword evidence="1" id="KW-0812">Transmembrane</keyword>
<sequence length="139" mass="14816">MNPIVRNIIAVVAGWIVGSVVNMLLINAGHSFFPVPGIDINDMDAYAGVMPDLEPKYFLFPFLAHALGTLVGALIAAKVAVSHHMKMALIVGGLFLLGGIAVNYMLPGPTWFTALDILVAYIPMAWLGGRIGMKKNPTA</sequence>
<feature type="transmembrane region" description="Helical" evidence="1">
    <location>
        <begin position="88"/>
        <end position="105"/>
    </location>
</feature>
<reference evidence="3" key="1">
    <citation type="journal article" date="2017" name="Proc. Natl. Acad. Sci. U.S.A.">
        <title>Simulation of Deepwater Horizon oil plume reveals substrate specialization within a complex community of hydrocarbon-degraders.</title>
        <authorList>
            <person name="Hu P."/>
            <person name="Dubinsky E.A."/>
            <person name="Probst A.J."/>
            <person name="Wang J."/>
            <person name="Sieber C.M.K."/>
            <person name="Tom L.M."/>
            <person name="Gardinali P."/>
            <person name="Banfield J.F."/>
            <person name="Atlas R.M."/>
            <person name="Andersen G.L."/>
        </authorList>
    </citation>
    <scope>NUCLEOTIDE SEQUENCE [LARGE SCALE GENOMIC DNA]</scope>
</reference>
<dbReference type="EMBL" id="MAAX01000034">
    <property type="protein sequence ID" value="OUS19829.1"/>
    <property type="molecule type" value="Genomic_DNA"/>
</dbReference>
<protein>
    <submittedName>
        <fullName evidence="2">Uncharacterized protein</fullName>
    </submittedName>
</protein>
<evidence type="ECO:0000313" key="2">
    <source>
        <dbReference type="EMBL" id="OUS19829.1"/>
    </source>
</evidence>